<dbReference type="KEGG" id="spaa:SPAPADRAFT_63668"/>
<dbReference type="GeneID" id="18874859"/>
<evidence type="ECO:0000313" key="1">
    <source>
        <dbReference type="EMBL" id="EGW30052.1"/>
    </source>
</evidence>
<dbReference type="EMBL" id="GL996506">
    <property type="protein sequence ID" value="EGW30052.1"/>
    <property type="molecule type" value="Genomic_DNA"/>
</dbReference>
<dbReference type="InParanoid" id="G3AUW1"/>
<sequence>MMSNLLNYSCTHRENISTNSGCDSANSLANRISSNSGVTGSTYKLKPPFAQLQTKV</sequence>
<dbReference type="HOGENOM" id="CLU_3015685_0_0_1"/>
<reference evidence="1 2" key="1">
    <citation type="journal article" date="2011" name="Proc. Natl. Acad. Sci. U.S.A.">
        <title>Comparative genomics of xylose-fermenting fungi for enhanced biofuel production.</title>
        <authorList>
            <person name="Wohlbach D.J."/>
            <person name="Kuo A."/>
            <person name="Sato T.K."/>
            <person name="Potts K.M."/>
            <person name="Salamov A.A."/>
            <person name="LaButti K.M."/>
            <person name="Sun H."/>
            <person name="Clum A."/>
            <person name="Pangilinan J.L."/>
            <person name="Lindquist E.A."/>
            <person name="Lucas S."/>
            <person name="Lapidus A."/>
            <person name="Jin M."/>
            <person name="Gunawan C."/>
            <person name="Balan V."/>
            <person name="Dale B.E."/>
            <person name="Jeffries T.W."/>
            <person name="Zinkel R."/>
            <person name="Barry K.W."/>
            <person name="Grigoriev I.V."/>
            <person name="Gasch A.P."/>
        </authorList>
    </citation>
    <scope>NUCLEOTIDE SEQUENCE [LARGE SCALE GENOMIC DNA]</scope>
    <source>
        <strain evidence="2">NRRL Y-27907 / 11-Y1</strain>
    </source>
</reference>
<evidence type="ECO:0000313" key="2">
    <source>
        <dbReference type="Proteomes" id="UP000000709"/>
    </source>
</evidence>
<proteinExistence type="predicted"/>
<accession>G3AUW1</accession>
<protein>
    <submittedName>
        <fullName evidence="1">Uncharacterized protein</fullName>
    </submittedName>
</protein>
<name>G3AUW1_SPAPN</name>
<gene>
    <name evidence="1" type="ORF">SPAPADRAFT_63668</name>
</gene>
<dbReference type="RefSeq" id="XP_007377818.1">
    <property type="nucleotide sequence ID" value="XM_007377756.1"/>
</dbReference>
<organism evidence="2">
    <name type="scientific">Spathaspora passalidarum (strain NRRL Y-27907 / 11-Y1)</name>
    <dbReference type="NCBI Taxonomy" id="619300"/>
    <lineage>
        <taxon>Eukaryota</taxon>
        <taxon>Fungi</taxon>
        <taxon>Dikarya</taxon>
        <taxon>Ascomycota</taxon>
        <taxon>Saccharomycotina</taxon>
        <taxon>Pichiomycetes</taxon>
        <taxon>Debaryomycetaceae</taxon>
        <taxon>Spathaspora</taxon>
    </lineage>
</organism>
<dbReference type="Proteomes" id="UP000000709">
    <property type="component" value="Unassembled WGS sequence"/>
</dbReference>
<dbReference type="AlphaFoldDB" id="G3AUW1"/>
<keyword evidence="2" id="KW-1185">Reference proteome</keyword>